<organism evidence="1">
    <name type="scientific">uncultured bacterium</name>
    <name type="common">gcode 4</name>
    <dbReference type="NCBI Taxonomy" id="1234023"/>
    <lineage>
        <taxon>Bacteria</taxon>
        <taxon>environmental samples</taxon>
    </lineage>
</organism>
<reference evidence="1" key="1">
    <citation type="journal article" date="2012" name="Science">
        <title>Fermentation, hydrogen, and sulfur metabolism in multiple uncultivated bacterial phyla.</title>
        <authorList>
            <person name="Wrighton K.C."/>
            <person name="Thomas B.C."/>
            <person name="Sharon I."/>
            <person name="Miller C.S."/>
            <person name="Castelle C.J."/>
            <person name="VerBerkmoes N.C."/>
            <person name="Wilkins M.J."/>
            <person name="Hettich R.L."/>
            <person name="Lipton M.S."/>
            <person name="Williams K.H."/>
            <person name="Long P.E."/>
            <person name="Banfield J.F."/>
        </authorList>
    </citation>
    <scope>NUCLEOTIDE SEQUENCE [LARGE SCALE GENOMIC DNA]</scope>
</reference>
<proteinExistence type="predicted"/>
<dbReference type="AlphaFoldDB" id="K2GY40"/>
<name>K2GY40_9BACT</name>
<comment type="caution">
    <text evidence="1">The sequence shown here is derived from an EMBL/GenBank/DDBJ whole genome shotgun (WGS) entry which is preliminary data.</text>
</comment>
<feature type="non-terminal residue" evidence="1">
    <location>
        <position position="1"/>
    </location>
</feature>
<evidence type="ECO:0000313" key="1">
    <source>
        <dbReference type="EMBL" id="EKE28400.1"/>
    </source>
</evidence>
<gene>
    <name evidence="1" type="ORF">ACD_3C00066G0007</name>
</gene>
<dbReference type="EMBL" id="AMFJ01000340">
    <property type="protein sequence ID" value="EKE28400.1"/>
    <property type="molecule type" value="Genomic_DNA"/>
</dbReference>
<accession>K2GY40</accession>
<sequence length="58" mass="7106">LDLLTRYPHMRSYAQNVLTYYRLMLPSWAPARKYSWGAECNGFEVMETWMENWTDKFH</sequence>
<protein>
    <submittedName>
        <fullName evidence="1">Uncharacterized protein</fullName>
    </submittedName>
</protein>